<dbReference type="PANTHER" id="PTHR43553">
    <property type="entry name" value="HEAVY METAL TRANSPORTER"/>
    <property type="match status" value="1"/>
</dbReference>
<dbReference type="PROSITE" id="PS00211">
    <property type="entry name" value="ABC_TRANSPORTER_1"/>
    <property type="match status" value="1"/>
</dbReference>
<evidence type="ECO:0000256" key="10">
    <source>
        <dbReference type="ARBA" id="ARBA00025157"/>
    </source>
</evidence>
<evidence type="ECO:0000256" key="5">
    <source>
        <dbReference type="ARBA" id="ARBA00022737"/>
    </source>
</evidence>
<reference evidence="12 13" key="1">
    <citation type="submission" date="2022-01" db="EMBL/GenBank/DDBJ databases">
        <title>Novel bile acid biosynthetic pathways are enriched in the microbiome of centenarians.</title>
        <authorList>
            <person name="Sato Y."/>
            <person name="Atarashi K."/>
            <person name="Plichta R.D."/>
            <person name="Arai Y."/>
            <person name="Sasajima S."/>
            <person name="Kearney M.S."/>
            <person name="Suda W."/>
            <person name="Takeshita K."/>
            <person name="Sasaki T."/>
            <person name="Okamoto S."/>
            <person name="Skelly N.A."/>
            <person name="Okamura Y."/>
            <person name="Vlamakis H."/>
            <person name="Li Y."/>
            <person name="Tanoue T."/>
            <person name="Takei H."/>
            <person name="Nittono H."/>
            <person name="Narushima S."/>
            <person name="Irie J."/>
            <person name="Itoh H."/>
            <person name="Moriya K."/>
            <person name="Sugiura Y."/>
            <person name="Suematsu M."/>
            <person name="Moritoki N."/>
            <person name="Shibata S."/>
            <person name="Littman R.D."/>
            <person name="Fischbach A.M."/>
            <person name="Uwamino Y."/>
            <person name="Inoue T."/>
            <person name="Honda A."/>
            <person name="Hattori M."/>
            <person name="Murai T."/>
            <person name="Xavier J.R."/>
            <person name="Hirose N."/>
            <person name="Honda K."/>
        </authorList>
    </citation>
    <scope>NUCLEOTIDE SEQUENCE [LARGE SCALE GENOMIC DNA]</scope>
    <source>
        <strain evidence="12 13">CE91-St30</strain>
    </source>
</reference>
<evidence type="ECO:0000256" key="3">
    <source>
        <dbReference type="ARBA" id="ARBA00022448"/>
    </source>
</evidence>
<dbReference type="RefSeq" id="WP_244385797.1">
    <property type="nucleotide sequence ID" value="NZ_AP025564.1"/>
</dbReference>
<sequence>MSAPEQAAGRAEFAVDIENVCFSYASDPGVRALDGVTLRVPWGQCIVLTGSSGCGKTTVTRLVNGLIPAAYGGVLEGGVGIAGTSLTDWSADKLCRRVGSVFQNPRSQFFNLDTTSEVAFGCENLGLRRDDIRRRVDEAFRMLGIGHLKDRDIFALSGGQRQMVAIASACAMGPDILVFDEPTASLDVASMRLLARTIARLKALGKTVIVAEHRLWWLAEVADRVVVMREGRIDLDCDASSFSRLDAGELARLGLRAWNIEQTGLPPAFLGGDAGGVGLEVENLRASYRTGPEVLKGVEASVERGAIVALVGRNGGGKTTFARCLVGLHRESAGTVRFGATVPKRRARPEHAFLVMQEPGYQLFASSVRGELESALGQGGSKREPGEIDDTVDGALERFGLAHLADRHPLSLSGGQRQRLAIAAGTSQGAELLVLDEPTSGLDCENMKRVARELRLACESGTCAIVITHDFEFIETACQSVLHLSDGVIGETFPVDTSTLPRIRSILGFGG</sequence>
<evidence type="ECO:0000259" key="11">
    <source>
        <dbReference type="PROSITE" id="PS50893"/>
    </source>
</evidence>
<dbReference type="PANTHER" id="PTHR43553:SF23">
    <property type="entry name" value="ABC TRANSPORTER ATP-BINDING COMPONENT"/>
    <property type="match status" value="1"/>
</dbReference>
<evidence type="ECO:0000256" key="1">
    <source>
        <dbReference type="ARBA" id="ARBA00004202"/>
    </source>
</evidence>
<dbReference type="Proteomes" id="UP001320544">
    <property type="component" value="Chromosome"/>
</dbReference>
<proteinExistence type="inferred from homology"/>
<dbReference type="SMART" id="SM00382">
    <property type="entry name" value="AAA"/>
    <property type="match status" value="2"/>
</dbReference>
<dbReference type="Pfam" id="PF00005">
    <property type="entry name" value="ABC_tran"/>
    <property type="match status" value="2"/>
</dbReference>
<dbReference type="PROSITE" id="PS50893">
    <property type="entry name" value="ABC_TRANSPORTER_2"/>
    <property type="match status" value="2"/>
</dbReference>
<dbReference type="InterPro" id="IPR027417">
    <property type="entry name" value="P-loop_NTPase"/>
</dbReference>
<keyword evidence="8" id="KW-1278">Translocase</keyword>
<feature type="domain" description="ABC transporter" evidence="11">
    <location>
        <begin position="15"/>
        <end position="255"/>
    </location>
</feature>
<dbReference type="EMBL" id="AP025564">
    <property type="protein sequence ID" value="BDE96523.1"/>
    <property type="molecule type" value="Genomic_DNA"/>
</dbReference>
<name>A0ABM7WJP3_9ACTN</name>
<keyword evidence="6" id="KW-0547">Nucleotide-binding</keyword>
<dbReference type="InterPro" id="IPR017871">
    <property type="entry name" value="ABC_transporter-like_CS"/>
</dbReference>
<evidence type="ECO:0000256" key="2">
    <source>
        <dbReference type="ARBA" id="ARBA00005417"/>
    </source>
</evidence>
<dbReference type="InterPro" id="IPR015856">
    <property type="entry name" value="ABC_transpr_CbiO/EcfA_su"/>
</dbReference>
<dbReference type="InterPro" id="IPR050095">
    <property type="entry name" value="ECF_ABC_transporter_ATP-bd"/>
</dbReference>
<dbReference type="InterPro" id="IPR003439">
    <property type="entry name" value="ABC_transporter-like_ATP-bd"/>
</dbReference>
<comment type="function">
    <text evidence="10">Probably part of an ABC transporter complex. Responsible for energy coupling to the transport system.</text>
</comment>
<dbReference type="InterPro" id="IPR003593">
    <property type="entry name" value="AAA+_ATPase"/>
</dbReference>
<comment type="similarity">
    <text evidence="2">Belongs to the ABC transporter superfamily.</text>
</comment>
<organism evidence="12 13">
    <name type="scientific">Raoultibacter timonensis</name>
    <dbReference type="NCBI Taxonomy" id="1907662"/>
    <lineage>
        <taxon>Bacteria</taxon>
        <taxon>Bacillati</taxon>
        <taxon>Actinomycetota</taxon>
        <taxon>Coriobacteriia</taxon>
        <taxon>Eggerthellales</taxon>
        <taxon>Eggerthellaceae</taxon>
        <taxon>Raoultibacter</taxon>
    </lineage>
</organism>
<keyword evidence="9" id="KW-0472">Membrane</keyword>
<accession>A0ABM7WJP3</accession>
<evidence type="ECO:0000256" key="4">
    <source>
        <dbReference type="ARBA" id="ARBA00022475"/>
    </source>
</evidence>
<dbReference type="SUPFAM" id="SSF52540">
    <property type="entry name" value="P-loop containing nucleoside triphosphate hydrolases"/>
    <property type="match status" value="2"/>
</dbReference>
<evidence type="ECO:0000313" key="13">
    <source>
        <dbReference type="Proteomes" id="UP001320544"/>
    </source>
</evidence>
<evidence type="ECO:0000256" key="9">
    <source>
        <dbReference type="ARBA" id="ARBA00023136"/>
    </source>
</evidence>
<evidence type="ECO:0000256" key="7">
    <source>
        <dbReference type="ARBA" id="ARBA00022840"/>
    </source>
</evidence>
<keyword evidence="7" id="KW-0067">ATP-binding</keyword>
<keyword evidence="3" id="KW-0813">Transport</keyword>
<evidence type="ECO:0000313" key="12">
    <source>
        <dbReference type="EMBL" id="BDE96523.1"/>
    </source>
</evidence>
<keyword evidence="5" id="KW-0677">Repeat</keyword>
<comment type="subcellular location">
    <subcellularLocation>
        <location evidence="1">Cell membrane</location>
        <topology evidence="1">Peripheral membrane protein</topology>
    </subcellularLocation>
</comment>
<gene>
    <name evidence="12" type="ORF">CE91St30_18560</name>
</gene>
<evidence type="ECO:0000256" key="8">
    <source>
        <dbReference type="ARBA" id="ARBA00022967"/>
    </source>
</evidence>
<dbReference type="CDD" id="cd03225">
    <property type="entry name" value="ABC_cobalt_CbiO_domain1"/>
    <property type="match status" value="1"/>
</dbReference>
<keyword evidence="13" id="KW-1185">Reference proteome</keyword>
<feature type="domain" description="ABC transporter" evidence="11">
    <location>
        <begin position="279"/>
        <end position="511"/>
    </location>
</feature>
<evidence type="ECO:0000256" key="6">
    <source>
        <dbReference type="ARBA" id="ARBA00022741"/>
    </source>
</evidence>
<keyword evidence="4" id="KW-1003">Cell membrane</keyword>
<protein>
    <submittedName>
        <fullName evidence="12">ABC transporter</fullName>
    </submittedName>
</protein>
<dbReference type="Gene3D" id="3.40.50.300">
    <property type="entry name" value="P-loop containing nucleotide triphosphate hydrolases"/>
    <property type="match status" value="2"/>
</dbReference>